<dbReference type="SUPFAM" id="SSF48452">
    <property type="entry name" value="TPR-like"/>
    <property type="match status" value="1"/>
</dbReference>
<feature type="region of interest" description="Disordered" evidence="1">
    <location>
        <begin position="1"/>
        <end position="98"/>
    </location>
</feature>
<dbReference type="InterPro" id="IPR011990">
    <property type="entry name" value="TPR-like_helical_dom_sf"/>
</dbReference>
<organism evidence="2 3">
    <name type="scientific">Leptospira kobayashii</name>
    <dbReference type="NCBI Taxonomy" id="1917830"/>
    <lineage>
        <taxon>Bacteria</taxon>
        <taxon>Pseudomonadati</taxon>
        <taxon>Spirochaetota</taxon>
        <taxon>Spirochaetia</taxon>
        <taxon>Leptospirales</taxon>
        <taxon>Leptospiraceae</taxon>
        <taxon>Leptospira</taxon>
    </lineage>
</organism>
<dbReference type="EMBL" id="AP025028">
    <property type="protein sequence ID" value="BDA77791.1"/>
    <property type="molecule type" value="Genomic_DNA"/>
</dbReference>
<name>A0ABN6KB85_9LEPT</name>
<evidence type="ECO:0008006" key="4">
    <source>
        <dbReference type="Google" id="ProtNLM"/>
    </source>
</evidence>
<sequence length="247" mass="28330">MKNNPPGSSVSSVSATNSGSETSAKPKKKKKGKDDVPDPSEAPFQRGKAFLARNQKKNAETEFTESYSKEGKKVDPSRTENTNLFGLDSKDKEGTGLVEKIEDPDAKIKSQFELARSLDRMNQPESEEKAYKEYLKLVTSFPVHPELTPRTHLAIAVLLFRKQEYRPALHHLVKLIKEFKDSKDRPTAYYYAGRIYESAWVERDLERAKKYYDLYLQESENKELVPGNDFRKDAKERRRLIEVPLGI</sequence>
<accession>A0ABN6KB85</accession>
<evidence type="ECO:0000313" key="3">
    <source>
        <dbReference type="Proteomes" id="UP000245263"/>
    </source>
</evidence>
<keyword evidence="3" id="KW-1185">Reference proteome</keyword>
<feature type="compositionally biased region" description="Basic and acidic residues" evidence="1">
    <location>
        <begin position="67"/>
        <end position="78"/>
    </location>
</feature>
<proteinExistence type="predicted"/>
<gene>
    <name evidence="2" type="ORF">LPTSP3_g07210</name>
</gene>
<evidence type="ECO:0000313" key="2">
    <source>
        <dbReference type="EMBL" id="BDA77791.1"/>
    </source>
</evidence>
<dbReference type="Gene3D" id="1.25.40.10">
    <property type="entry name" value="Tetratricopeptide repeat domain"/>
    <property type="match status" value="1"/>
</dbReference>
<feature type="compositionally biased region" description="Low complexity" evidence="1">
    <location>
        <begin position="1"/>
        <end position="23"/>
    </location>
</feature>
<feature type="compositionally biased region" description="Basic and acidic residues" evidence="1">
    <location>
        <begin position="88"/>
        <end position="98"/>
    </location>
</feature>
<evidence type="ECO:0000256" key="1">
    <source>
        <dbReference type="SAM" id="MobiDB-lite"/>
    </source>
</evidence>
<dbReference type="Proteomes" id="UP000245263">
    <property type="component" value="Chromosome 1"/>
</dbReference>
<protein>
    <recommendedName>
        <fullName evidence="4">Tetratricopeptide repeat protein</fullName>
    </recommendedName>
</protein>
<reference evidence="2 3" key="1">
    <citation type="submission" date="2021-08" db="EMBL/GenBank/DDBJ databases">
        <title>Complete genome sequence of Leptospira kobayashii strain E30.</title>
        <authorList>
            <person name="Nakao R."/>
            <person name="Nakamura S."/>
            <person name="Masuzawa T."/>
            <person name="Koizumi N."/>
        </authorList>
    </citation>
    <scope>NUCLEOTIDE SEQUENCE [LARGE SCALE GENOMIC DNA]</scope>
    <source>
        <strain evidence="2 3">E30</strain>
    </source>
</reference>